<gene>
    <name evidence="1" type="ORF">BA724_17500</name>
</gene>
<dbReference type="EMBL" id="MAMP01000015">
    <property type="protein sequence ID" value="OES45447.1"/>
    <property type="molecule type" value="Genomic_DNA"/>
</dbReference>
<sequence length="71" mass="8355">MDFEQFEGIVEVDETYFYTRKKGRVTLLGVNLVNVAGNPSTEESVTNRFVFWWRETVQKQLSPKLLVWDVL</sequence>
<name>A0A1E7DQT6_9BACI</name>
<protein>
    <recommendedName>
        <fullName evidence="3">Transposase</fullName>
    </recommendedName>
</protein>
<proteinExistence type="predicted"/>
<organism evidence="1 2">
    <name type="scientific">Domibacillus iocasae</name>
    <dbReference type="NCBI Taxonomy" id="1714016"/>
    <lineage>
        <taxon>Bacteria</taxon>
        <taxon>Bacillati</taxon>
        <taxon>Bacillota</taxon>
        <taxon>Bacilli</taxon>
        <taxon>Bacillales</taxon>
        <taxon>Bacillaceae</taxon>
        <taxon>Domibacillus</taxon>
    </lineage>
</organism>
<evidence type="ECO:0000313" key="2">
    <source>
        <dbReference type="Proteomes" id="UP000095658"/>
    </source>
</evidence>
<accession>A0A1E7DQT6</accession>
<dbReference type="Proteomes" id="UP000095658">
    <property type="component" value="Unassembled WGS sequence"/>
</dbReference>
<dbReference type="AlphaFoldDB" id="A0A1E7DQT6"/>
<reference evidence="1 2" key="1">
    <citation type="submission" date="2016-06" db="EMBL/GenBank/DDBJ databases">
        <title>Domibacillus iocasae genome sequencing.</title>
        <authorList>
            <person name="Verma A."/>
            <person name="Pal Y."/>
            <person name="Ojha A.K."/>
            <person name="Krishnamurthi S."/>
        </authorList>
    </citation>
    <scope>NUCLEOTIDE SEQUENCE [LARGE SCALE GENOMIC DNA]</scope>
    <source>
        <strain evidence="1 2">DSM 29979</strain>
    </source>
</reference>
<evidence type="ECO:0000313" key="1">
    <source>
        <dbReference type="EMBL" id="OES45447.1"/>
    </source>
</evidence>
<evidence type="ECO:0008006" key="3">
    <source>
        <dbReference type="Google" id="ProtNLM"/>
    </source>
</evidence>
<dbReference type="STRING" id="1714016.BA724_17500"/>
<keyword evidence="2" id="KW-1185">Reference proteome</keyword>
<comment type="caution">
    <text evidence="1">The sequence shown here is derived from an EMBL/GenBank/DDBJ whole genome shotgun (WGS) entry which is preliminary data.</text>
</comment>